<gene>
    <name evidence="1" type="ORF">C5O19_21120</name>
</gene>
<dbReference type="PROSITE" id="PS51257">
    <property type="entry name" value="PROKAR_LIPOPROTEIN"/>
    <property type="match status" value="1"/>
</dbReference>
<comment type="caution">
    <text evidence="1">The sequence shown here is derived from an EMBL/GenBank/DDBJ whole genome shotgun (WGS) entry which is preliminary data.</text>
</comment>
<dbReference type="Proteomes" id="UP000239590">
    <property type="component" value="Unassembled WGS sequence"/>
</dbReference>
<dbReference type="EMBL" id="PTRA01000005">
    <property type="protein sequence ID" value="PQA55048.1"/>
    <property type="molecule type" value="Genomic_DNA"/>
</dbReference>
<name>A0A2S7IHA9_9BACT</name>
<organism evidence="1 2">
    <name type="scientific">Siphonobacter curvatus</name>
    <dbReference type="NCBI Taxonomy" id="2094562"/>
    <lineage>
        <taxon>Bacteria</taxon>
        <taxon>Pseudomonadati</taxon>
        <taxon>Bacteroidota</taxon>
        <taxon>Cytophagia</taxon>
        <taxon>Cytophagales</taxon>
        <taxon>Cytophagaceae</taxon>
        <taxon>Siphonobacter</taxon>
    </lineage>
</organism>
<dbReference type="RefSeq" id="WP_104715367.1">
    <property type="nucleotide sequence ID" value="NZ_PTRA01000005.1"/>
</dbReference>
<protein>
    <submittedName>
        <fullName evidence="1">Uncharacterized protein</fullName>
    </submittedName>
</protein>
<dbReference type="AlphaFoldDB" id="A0A2S7IHA9"/>
<keyword evidence="2" id="KW-1185">Reference proteome</keyword>
<sequence>MRLFSTGISLFVLFTLMACSKEQLEPVIVDPPVPITVKLVARDTIRQGSYEGVEIHSFVDEAYTVLEQHRQQKSVTYLSAVNTYFSDLTDLKNRLRQFDWLTLDESYDTDSGVQIELAAGKVKSLTLNNRRSLSQWPEAIDSKSALQVGDTPEQLYSKLVELSKKPAYATKFQKMVLTSRYSYAIYDPVKARLPWTLVYPKDNRSFDQVQIHFQDKQVAFITVERFEPL</sequence>
<evidence type="ECO:0000313" key="1">
    <source>
        <dbReference type="EMBL" id="PQA55048.1"/>
    </source>
</evidence>
<proteinExistence type="predicted"/>
<reference evidence="2" key="1">
    <citation type="submission" date="2018-02" db="EMBL/GenBank/DDBJ databases">
        <title>Genome sequencing of Solimonas sp. HR-BB.</title>
        <authorList>
            <person name="Lee Y."/>
            <person name="Jeon C.O."/>
        </authorList>
    </citation>
    <scope>NUCLEOTIDE SEQUENCE [LARGE SCALE GENOMIC DNA]</scope>
    <source>
        <strain evidence="2">HR-U</strain>
    </source>
</reference>
<evidence type="ECO:0000313" key="2">
    <source>
        <dbReference type="Proteomes" id="UP000239590"/>
    </source>
</evidence>
<accession>A0A2S7IHA9</accession>